<dbReference type="GeneID" id="43367464"/>
<keyword evidence="1" id="KW-0547">Nucleotide-binding</keyword>
<dbReference type="RefSeq" id="WP_015907472.1">
    <property type="nucleotide sequence ID" value="NZ_FUZJ01000001.1"/>
</dbReference>
<comment type="caution">
    <text evidence="1">The sequence shown here is derived from an EMBL/GenBank/DDBJ whole genome shotgun (WGS) entry which is preliminary data.</text>
</comment>
<accession>A0ABY1SA48</accession>
<dbReference type="GO" id="GO:0005524">
    <property type="term" value="F:ATP binding"/>
    <property type="evidence" value="ECO:0007669"/>
    <property type="project" value="UniProtKB-KW"/>
</dbReference>
<sequence length="48" mass="5718">MKKRYYCVRERDIKGCSAVWLVKLAIRNRKIVLIAKLRKLKENLLSSI</sequence>
<keyword evidence="1" id="KW-0067">ATP-binding</keyword>
<protein>
    <submittedName>
        <fullName evidence="1">ATP-binding cassette, subfamily B</fullName>
    </submittedName>
</protein>
<gene>
    <name evidence="1" type="ORF">SAMN05216240_2154</name>
</gene>
<evidence type="ECO:0000313" key="1">
    <source>
        <dbReference type="EMBL" id="SMR94575.1"/>
    </source>
</evidence>
<dbReference type="EMBL" id="FXXC01000001">
    <property type="protein sequence ID" value="SMR94575.1"/>
    <property type="molecule type" value="Genomic_DNA"/>
</dbReference>
<name>A0ABY1SA48_CALBS</name>
<evidence type="ECO:0000313" key="2">
    <source>
        <dbReference type="Proteomes" id="UP000196803"/>
    </source>
</evidence>
<reference evidence="1 2" key="1">
    <citation type="submission" date="2017-05" db="EMBL/GenBank/DDBJ databases">
        <authorList>
            <person name="Varghese N."/>
            <person name="Submissions S."/>
        </authorList>
    </citation>
    <scope>NUCLEOTIDE SEQUENCE [LARGE SCALE GENOMIC DNA]</scope>
    <source>
        <strain evidence="1 2">MACB1020</strain>
    </source>
</reference>
<keyword evidence="2" id="KW-1185">Reference proteome</keyword>
<proteinExistence type="predicted"/>
<dbReference type="Proteomes" id="UP000196803">
    <property type="component" value="Unassembled WGS sequence"/>
</dbReference>
<organism evidence="1 2">
    <name type="scientific">Caldicellulosiruptor bescii</name>
    <name type="common">Anaerocellum thermophilum</name>
    <dbReference type="NCBI Taxonomy" id="31899"/>
    <lineage>
        <taxon>Bacteria</taxon>
        <taxon>Bacillati</taxon>
        <taxon>Bacillota</taxon>
        <taxon>Bacillota incertae sedis</taxon>
        <taxon>Caldicellulosiruptorales</taxon>
        <taxon>Caldicellulosiruptoraceae</taxon>
        <taxon>Caldicellulosiruptor</taxon>
    </lineage>
</organism>